<evidence type="ECO:0000313" key="14">
    <source>
        <dbReference type="Proteomes" id="UP000029965"/>
    </source>
</evidence>
<feature type="domain" description="C2H2-type" evidence="12">
    <location>
        <begin position="97"/>
        <end position="124"/>
    </location>
</feature>
<dbReference type="SUPFAM" id="SSF57667">
    <property type="entry name" value="beta-beta-alpha zinc fingers"/>
    <property type="match status" value="6"/>
</dbReference>
<dbReference type="PANTHER" id="PTHR14003:SF23">
    <property type="entry name" value="ZINC FINGER PROTEIN 143"/>
    <property type="match status" value="1"/>
</dbReference>
<dbReference type="PROSITE" id="PS50157">
    <property type="entry name" value="ZINC_FINGER_C2H2_2"/>
    <property type="match status" value="7"/>
</dbReference>
<dbReference type="GO" id="GO:0008270">
    <property type="term" value="F:zinc ion binding"/>
    <property type="evidence" value="ECO:0007669"/>
    <property type="project" value="UniProtKB-KW"/>
</dbReference>
<reference evidence="13" key="2">
    <citation type="submission" date="2025-09" db="UniProtKB">
        <authorList>
            <consortium name="Ensembl"/>
        </authorList>
    </citation>
    <scope>IDENTIFICATION</scope>
</reference>
<keyword evidence="14" id="KW-1185">Reference proteome</keyword>
<dbReference type="InterPro" id="IPR013087">
    <property type="entry name" value="Znf_C2H2_type"/>
</dbReference>
<dbReference type="FunFam" id="3.30.160.60:FF:000773">
    <property type="entry name" value="Zinc finger protein 44"/>
    <property type="match status" value="1"/>
</dbReference>
<dbReference type="jPOST" id="A0A0D9R7N8"/>
<evidence type="ECO:0000256" key="7">
    <source>
        <dbReference type="ARBA" id="ARBA00023015"/>
    </source>
</evidence>
<dbReference type="PROSITE" id="PS00028">
    <property type="entry name" value="ZINC_FINGER_C2H2_1"/>
    <property type="match status" value="6"/>
</dbReference>
<keyword evidence="8" id="KW-0238">DNA-binding</keyword>
<feature type="domain" description="C2H2-type" evidence="12">
    <location>
        <begin position="125"/>
        <end position="152"/>
    </location>
</feature>
<evidence type="ECO:0000256" key="4">
    <source>
        <dbReference type="ARBA" id="ARBA00022737"/>
    </source>
</evidence>
<name>A0A0D9R7N8_CHLSB</name>
<feature type="domain" description="C2H2-type" evidence="12">
    <location>
        <begin position="237"/>
        <end position="264"/>
    </location>
</feature>
<dbReference type="SMART" id="SM00355">
    <property type="entry name" value="ZnF_C2H2"/>
    <property type="match status" value="7"/>
</dbReference>
<dbReference type="GeneTree" id="ENSGT00940000161765"/>
<dbReference type="FunFam" id="3.30.160.60:FF:000238">
    <property type="entry name" value="Zinc finger protein 485"/>
    <property type="match status" value="1"/>
</dbReference>
<keyword evidence="6" id="KW-0862">Zinc</keyword>
<dbReference type="Proteomes" id="UP000029965">
    <property type="component" value="Unplaced"/>
</dbReference>
<feature type="domain" description="C2H2-type" evidence="12">
    <location>
        <begin position="209"/>
        <end position="236"/>
    </location>
</feature>
<dbReference type="eggNOG" id="KOG1721">
    <property type="taxonomic scope" value="Eukaryota"/>
</dbReference>
<feature type="domain" description="C2H2-type" evidence="12">
    <location>
        <begin position="181"/>
        <end position="208"/>
    </location>
</feature>
<dbReference type="AlphaFoldDB" id="A0A0D9R7N8"/>
<feature type="domain" description="C2H2-type" evidence="12">
    <location>
        <begin position="153"/>
        <end position="180"/>
    </location>
</feature>
<keyword evidence="10" id="KW-0539">Nucleus</keyword>
<sequence length="422" mass="49114">VTCSHFTQELHPEQGIKDSLQTVIPRTGKCGHENLQFKKCYKSVGECEVHKGGYNEVNRCLSNTQNKIFQTHKCVKVFGKFSNCNRHETRCTGKKHLKCKKYGISFCMLSHLNQHQIIHTREKSYKCDECSKSFNRSSNFTAHKRIHTGEKPYRCEECGKAFRWPSNLTRHKRIHTGGKPYTCEECGQAFRRSSTLTNHKRIHTGERPYKCEECGKAFSVSSALTEHKRIHTGEKPYTCEECGKAFNCSSTLRTHKRIHTGEKPYKCEQCDKAFKRHSSLAKHKRIHTGEKPCKCLIIHKIIYTGIKHYKCRECDPPASASQNTLIIHKRINIKEKPYNKEYGNFFKKSSNLNNCKMIDIGENPCNCRKKCGKAFNWFSILIYKKFYTGEKLYRYKNVTEHLTLSQTFLKNRNHTGEKLEMC</sequence>
<evidence type="ECO:0000256" key="2">
    <source>
        <dbReference type="ARBA" id="ARBA00006991"/>
    </source>
</evidence>
<reference evidence="13" key="1">
    <citation type="submission" date="2025-08" db="UniProtKB">
        <authorList>
            <consortium name="Ensembl"/>
        </authorList>
    </citation>
    <scope>IDENTIFICATION</scope>
</reference>
<dbReference type="FunFam" id="3.30.160.60:FF:000034">
    <property type="entry name" value="zinc finger protein 25"/>
    <property type="match status" value="2"/>
</dbReference>
<evidence type="ECO:0000256" key="3">
    <source>
        <dbReference type="ARBA" id="ARBA00022723"/>
    </source>
</evidence>
<dbReference type="Pfam" id="PF00096">
    <property type="entry name" value="zf-C2H2"/>
    <property type="match status" value="4"/>
</dbReference>
<dbReference type="GO" id="GO:0000978">
    <property type="term" value="F:RNA polymerase II cis-regulatory region sequence-specific DNA binding"/>
    <property type="evidence" value="ECO:0007669"/>
    <property type="project" value="TreeGrafter"/>
</dbReference>
<comment type="subcellular location">
    <subcellularLocation>
        <location evidence="1">Nucleus</location>
    </subcellularLocation>
</comment>
<evidence type="ECO:0000256" key="5">
    <source>
        <dbReference type="ARBA" id="ARBA00022771"/>
    </source>
</evidence>
<dbReference type="Bgee" id="ENSCSAG00000008383">
    <property type="expression patterns" value="Expressed in pituitary gland and 4 other cell types or tissues"/>
</dbReference>
<comment type="similarity">
    <text evidence="2">Belongs to the krueppel C2H2-type zinc-finger protein family.</text>
</comment>
<evidence type="ECO:0000259" key="12">
    <source>
        <dbReference type="PROSITE" id="PS50157"/>
    </source>
</evidence>
<keyword evidence="3" id="KW-0479">Metal-binding</keyword>
<keyword evidence="5 11" id="KW-0863">Zinc-finger</keyword>
<dbReference type="GO" id="GO:0000785">
    <property type="term" value="C:chromatin"/>
    <property type="evidence" value="ECO:0007669"/>
    <property type="project" value="TreeGrafter"/>
</dbReference>
<dbReference type="Gene3D" id="3.30.160.60">
    <property type="entry name" value="Classic Zinc Finger"/>
    <property type="match status" value="8"/>
</dbReference>
<dbReference type="GO" id="GO:0031519">
    <property type="term" value="C:PcG protein complex"/>
    <property type="evidence" value="ECO:0007669"/>
    <property type="project" value="TreeGrafter"/>
</dbReference>
<evidence type="ECO:0000256" key="6">
    <source>
        <dbReference type="ARBA" id="ARBA00022833"/>
    </source>
</evidence>
<feature type="domain" description="C2H2-type" evidence="12">
    <location>
        <begin position="265"/>
        <end position="292"/>
    </location>
</feature>
<organism evidence="13 14">
    <name type="scientific">Chlorocebus sabaeus</name>
    <name type="common">Green monkey</name>
    <name type="synonym">Simia sabaea</name>
    <dbReference type="NCBI Taxonomy" id="60711"/>
    <lineage>
        <taxon>Eukaryota</taxon>
        <taxon>Metazoa</taxon>
        <taxon>Chordata</taxon>
        <taxon>Craniata</taxon>
        <taxon>Vertebrata</taxon>
        <taxon>Euteleostomi</taxon>
        <taxon>Mammalia</taxon>
        <taxon>Eutheria</taxon>
        <taxon>Euarchontoglires</taxon>
        <taxon>Primates</taxon>
        <taxon>Haplorrhini</taxon>
        <taxon>Catarrhini</taxon>
        <taxon>Cercopithecidae</taxon>
        <taxon>Cercopithecinae</taxon>
        <taxon>Chlorocebus</taxon>
    </lineage>
</organism>
<dbReference type="Ensembl" id="ENSCSAT00000006426.1">
    <property type="protein sequence ID" value="ENSCSAP00000004627.1"/>
    <property type="gene ID" value="ENSCSAG00000008383.1"/>
</dbReference>
<protein>
    <recommendedName>
        <fullName evidence="12">C2H2-type domain-containing protein</fullName>
    </recommendedName>
</protein>
<evidence type="ECO:0000256" key="11">
    <source>
        <dbReference type="PROSITE-ProRule" id="PRU00042"/>
    </source>
</evidence>
<dbReference type="InterPro" id="IPR036236">
    <property type="entry name" value="Znf_C2H2_sf"/>
</dbReference>
<dbReference type="GO" id="GO:0000981">
    <property type="term" value="F:DNA-binding transcription factor activity, RNA polymerase II-specific"/>
    <property type="evidence" value="ECO:0007669"/>
    <property type="project" value="TreeGrafter"/>
</dbReference>
<evidence type="ECO:0000256" key="9">
    <source>
        <dbReference type="ARBA" id="ARBA00023163"/>
    </source>
</evidence>
<keyword evidence="4" id="KW-0677">Repeat</keyword>
<dbReference type="PANTHER" id="PTHR14003">
    <property type="entry name" value="TRANSCRIPTIONAL REPRESSOR PROTEIN YY"/>
    <property type="match status" value="1"/>
</dbReference>
<evidence type="ECO:0000256" key="10">
    <source>
        <dbReference type="ARBA" id="ARBA00023242"/>
    </source>
</evidence>
<evidence type="ECO:0000256" key="8">
    <source>
        <dbReference type="ARBA" id="ARBA00023125"/>
    </source>
</evidence>
<dbReference type="GO" id="GO:0005667">
    <property type="term" value="C:transcription regulator complex"/>
    <property type="evidence" value="ECO:0007669"/>
    <property type="project" value="TreeGrafter"/>
</dbReference>
<dbReference type="FunFam" id="3.30.160.60:FF:000362">
    <property type="entry name" value="Zinc finger protein 606"/>
    <property type="match status" value="1"/>
</dbReference>
<accession>A0A0D9R7N8</accession>
<dbReference type="Pfam" id="PF13465">
    <property type="entry name" value="zf-H2C2_2"/>
    <property type="match status" value="1"/>
</dbReference>
<dbReference type="FunFam" id="3.30.160.60:FF:002343">
    <property type="entry name" value="Zinc finger protein 33A"/>
    <property type="match status" value="1"/>
</dbReference>
<keyword evidence="9" id="KW-0804">Transcription</keyword>
<proteinExistence type="inferred from homology"/>
<evidence type="ECO:0000256" key="1">
    <source>
        <dbReference type="ARBA" id="ARBA00004123"/>
    </source>
</evidence>
<evidence type="ECO:0000313" key="13">
    <source>
        <dbReference type="Ensembl" id="ENSCSAP00000004627.1"/>
    </source>
</evidence>
<keyword evidence="7" id="KW-0805">Transcription regulation</keyword>